<name>B0D3L4_LACBS</name>
<evidence type="ECO:0000256" key="1">
    <source>
        <dbReference type="SAM" id="MobiDB-lite"/>
    </source>
</evidence>
<dbReference type="KEGG" id="lbc:LACBIDRAFT_315968"/>
<organism evidence="3">
    <name type="scientific">Laccaria bicolor (strain S238N-H82 / ATCC MYA-4686)</name>
    <name type="common">Bicoloured deceiver</name>
    <name type="synonym">Laccaria laccata var. bicolor</name>
    <dbReference type="NCBI Taxonomy" id="486041"/>
    <lineage>
        <taxon>Eukaryota</taxon>
        <taxon>Fungi</taxon>
        <taxon>Dikarya</taxon>
        <taxon>Basidiomycota</taxon>
        <taxon>Agaricomycotina</taxon>
        <taxon>Agaricomycetes</taxon>
        <taxon>Agaricomycetidae</taxon>
        <taxon>Agaricales</taxon>
        <taxon>Agaricineae</taxon>
        <taxon>Hydnangiaceae</taxon>
        <taxon>Laccaria</taxon>
    </lineage>
</organism>
<dbReference type="RefSeq" id="XP_001878244.1">
    <property type="nucleotide sequence ID" value="XM_001878209.1"/>
</dbReference>
<accession>B0D3L4</accession>
<gene>
    <name evidence="2" type="ORF">LACBIDRAFT_315968</name>
</gene>
<feature type="compositionally biased region" description="Polar residues" evidence="1">
    <location>
        <begin position="123"/>
        <end position="134"/>
    </location>
</feature>
<protein>
    <submittedName>
        <fullName evidence="2">Predicted protein</fullName>
    </submittedName>
</protein>
<dbReference type="GeneID" id="6074253"/>
<evidence type="ECO:0000313" key="2">
    <source>
        <dbReference type="EMBL" id="EDR10943.1"/>
    </source>
</evidence>
<dbReference type="InParanoid" id="B0D3L4"/>
<dbReference type="EMBL" id="DS547096">
    <property type="protein sequence ID" value="EDR10943.1"/>
    <property type="molecule type" value="Genomic_DNA"/>
</dbReference>
<dbReference type="AlphaFoldDB" id="B0D3L4"/>
<proteinExistence type="predicted"/>
<feature type="region of interest" description="Disordered" evidence="1">
    <location>
        <begin position="100"/>
        <end position="134"/>
    </location>
</feature>
<feature type="region of interest" description="Disordered" evidence="1">
    <location>
        <begin position="160"/>
        <end position="203"/>
    </location>
</feature>
<feature type="compositionally biased region" description="Pro residues" evidence="1">
    <location>
        <begin position="164"/>
        <end position="174"/>
    </location>
</feature>
<dbReference type="OrthoDB" id="3200438at2759"/>
<dbReference type="HOGENOM" id="CLU_095403_0_0_1"/>
<keyword evidence="3" id="KW-1185">Reference proteome</keyword>
<dbReference type="Proteomes" id="UP000001194">
    <property type="component" value="Unassembled WGS sequence"/>
</dbReference>
<reference evidence="2 3" key="1">
    <citation type="journal article" date="2008" name="Nature">
        <title>The genome of Laccaria bicolor provides insights into mycorrhizal symbiosis.</title>
        <authorList>
            <person name="Martin F."/>
            <person name="Aerts A."/>
            <person name="Ahren D."/>
            <person name="Brun A."/>
            <person name="Danchin E.G.J."/>
            <person name="Duchaussoy F."/>
            <person name="Gibon J."/>
            <person name="Kohler A."/>
            <person name="Lindquist E."/>
            <person name="Pereda V."/>
            <person name="Salamov A."/>
            <person name="Shapiro H.J."/>
            <person name="Wuyts J."/>
            <person name="Blaudez D."/>
            <person name="Buee M."/>
            <person name="Brokstein P."/>
            <person name="Canbaeck B."/>
            <person name="Cohen D."/>
            <person name="Courty P.E."/>
            <person name="Coutinho P.M."/>
            <person name="Delaruelle C."/>
            <person name="Detter J.C."/>
            <person name="Deveau A."/>
            <person name="DiFazio S."/>
            <person name="Duplessis S."/>
            <person name="Fraissinet-Tachet L."/>
            <person name="Lucic E."/>
            <person name="Frey-Klett P."/>
            <person name="Fourrey C."/>
            <person name="Feussner I."/>
            <person name="Gay G."/>
            <person name="Grimwood J."/>
            <person name="Hoegger P.J."/>
            <person name="Jain P."/>
            <person name="Kilaru S."/>
            <person name="Labbe J."/>
            <person name="Lin Y.C."/>
            <person name="Legue V."/>
            <person name="Le Tacon F."/>
            <person name="Marmeisse R."/>
            <person name="Melayah D."/>
            <person name="Montanini B."/>
            <person name="Muratet M."/>
            <person name="Nehls U."/>
            <person name="Niculita-Hirzel H."/>
            <person name="Oudot-Le Secq M.P."/>
            <person name="Peter M."/>
            <person name="Quesneville H."/>
            <person name="Rajashekar B."/>
            <person name="Reich M."/>
            <person name="Rouhier N."/>
            <person name="Schmutz J."/>
            <person name="Yin T."/>
            <person name="Chalot M."/>
            <person name="Henrissat B."/>
            <person name="Kuees U."/>
            <person name="Lucas S."/>
            <person name="Van de Peer Y."/>
            <person name="Podila G.K."/>
            <person name="Polle A."/>
            <person name="Pukkila P.J."/>
            <person name="Richardson P.M."/>
            <person name="Rouze P."/>
            <person name="Sanders I.R."/>
            <person name="Stajich J.E."/>
            <person name="Tunlid A."/>
            <person name="Tuskan G."/>
            <person name="Grigoriev I.V."/>
        </authorList>
    </citation>
    <scope>NUCLEOTIDE SEQUENCE [LARGE SCALE GENOMIC DNA]</scope>
    <source>
        <strain evidence="3">S238N-H82 / ATCC MYA-4686</strain>
    </source>
</reference>
<feature type="region of interest" description="Disordered" evidence="1">
    <location>
        <begin position="1"/>
        <end position="51"/>
    </location>
</feature>
<evidence type="ECO:0000313" key="3">
    <source>
        <dbReference type="Proteomes" id="UP000001194"/>
    </source>
</evidence>
<sequence length="219" mass="23478">MRQYSGKRARSPEPGSPIDRPSKRLSLATGLSGRAGPGYRAASSSRETSEDWGWVRQTGDLAIASLACGAFAGRGIDEERLESVADIDMAIDHDATMDENFDGPSLQGLATHSKLTLPPASHRPNQASSTLDQHSALSSASRLSYVHSINMASAYSADALPEPVSTPPPPPSPAPMSISPESSFVQLPQSQRKPRFTMGPRSDCEKCRLGVKGHWMHLD</sequence>